<evidence type="ECO:0000256" key="2">
    <source>
        <dbReference type="ARBA" id="ARBA00022676"/>
    </source>
</evidence>
<sequence>MSGSARPADGVRVTLATRIFAPEPAAASFRLAALTRGLTGLGARVRVLTTTVPGRAEPSPGPGVTVERWPVLRDPEGYVRGYVQYLSFDVPLLLRLLRTPRPDVLVCEPPPTTGAVVRLAARLRRVPYVYYAADVWADAAQSAGMPGAVVRALHTVERWAMGGAACVIAVSEPVAARLHELGVGRVEVVPNGVDTDVFSPDGPAVDDEGRPYLLYAGTASEWQGADVFLRALPRVLEEVPGARVVYLGQGSDWQHLRELAAGLPPGTVEFHTRGPAEEAARWQRGAAACLASIVPGRGYDFAVPTKIHSALACGAPVVFAGVGQAAEQVRDERLGWAVDHEPGAVAEAMVAALRAGRSPQEDARRAAWVRSHRSATATGRRAAEVVTAAARR</sequence>
<dbReference type="PANTHER" id="PTHR45947">
    <property type="entry name" value="SULFOQUINOVOSYL TRANSFERASE SQD2"/>
    <property type="match status" value="1"/>
</dbReference>
<evidence type="ECO:0000259" key="4">
    <source>
        <dbReference type="Pfam" id="PF13579"/>
    </source>
</evidence>
<dbReference type="Proteomes" id="UP000313948">
    <property type="component" value="Chromosome"/>
</dbReference>
<dbReference type="Pfam" id="PF13692">
    <property type="entry name" value="Glyco_trans_1_4"/>
    <property type="match status" value="1"/>
</dbReference>
<evidence type="ECO:0000256" key="1">
    <source>
        <dbReference type="ARBA" id="ARBA00021292"/>
    </source>
</evidence>
<accession>A0ABX5VM82</accession>
<evidence type="ECO:0000256" key="3">
    <source>
        <dbReference type="ARBA" id="ARBA00022679"/>
    </source>
</evidence>
<proteinExistence type="predicted"/>
<organism evidence="5 6">
    <name type="scientific">Georgenia wutianyii</name>
    <dbReference type="NCBI Taxonomy" id="2585135"/>
    <lineage>
        <taxon>Bacteria</taxon>
        <taxon>Bacillati</taxon>
        <taxon>Actinomycetota</taxon>
        <taxon>Actinomycetes</taxon>
        <taxon>Micrococcales</taxon>
        <taxon>Bogoriellaceae</taxon>
        <taxon>Georgenia</taxon>
    </lineage>
</organism>
<feature type="domain" description="Glycosyltransferase subfamily 4-like N-terminal" evidence="4">
    <location>
        <begin position="30"/>
        <end position="192"/>
    </location>
</feature>
<dbReference type="Gene3D" id="3.40.50.2000">
    <property type="entry name" value="Glycogen Phosphorylase B"/>
    <property type="match status" value="2"/>
</dbReference>
<dbReference type="SUPFAM" id="SSF53756">
    <property type="entry name" value="UDP-Glycosyltransferase/glycogen phosphorylase"/>
    <property type="match status" value="1"/>
</dbReference>
<evidence type="ECO:0000313" key="6">
    <source>
        <dbReference type="Proteomes" id="UP000313948"/>
    </source>
</evidence>
<keyword evidence="6" id="KW-1185">Reference proteome</keyword>
<gene>
    <name evidence="5" type="ORF">FE251_03005</name>
</gene>
<keyword evidence="3" id="KW-0808">Transferase</keyword>
<dbReference type="Pfam" id="PF13579">
    <property type="entry name" value="Glyco_trans_4_4"/>
    <property type="match status" value="1"/>
</dbReference>
<protein>
    <recommendedName>
        <fullName evidence="1">D-inositol 3-phosphate glycosyltransferase</fullName>
    </recommendedName>
</protein>
<dbReference type="InterPro" id="IPR028098">
    <property type="entry name" value="Glyco_trans_4-like_N"/>
</dbReference>
<name>A0ABX5VM82_9MICO</name>
<evidence type="ECO:0000313" key="5">
    <source>
        <dbReference type="EMBL" id="QDB78458.1"/>
    </source>
</evidence>
<dbReference type="PANTHER" id="PTHR45947:SF3">
    <property type="entry name" value="SULFOQUINOVOSYL TRANSFERASE SQD2"/>
    <property type="match status" value="1"/>
</dbReference>
<reference evidence="5 6" key="1">
    <citation type="submission" date="2019-05" db="EMBL/GenBank/DDBJ databases">
        <title>Georgenia *** sp. nov., and Georgenia *** sp. nov., isolated from the intestinal contents of plateau pika (Ochotona curzoniae) in the Qinghai-Tibet plateau of China.</title>
        <authorList>
            <person name="Tian Z."/>
        </authorList>
    </citation>
    <scope>NUCLEOTIDE SEQUENCE [LARGE SCALE GENOMIC DNA]</scope>
    <source>
        <strain evidence="5 6">Z294</strain>
    </source>
</reference>
<dbReference type="RefSeq" id="WP_139947801.1">
    <property type="nucleotide sequence ID" value="NZ_CP040899.1"/>
</dbReference>
<dbReference type="EMBL" id="CP040899">
    <property type="protein sequence ID" value="QDB78458.1"/>
    <property type="molecule type" value="Genomic_DNA"/>
</dbReference>
<keyword evidence="2" id="KW-0328">Glycosyltransferase</keyword>
<dbReference type="CDD" id="cd03794">
    <property type="entry name" value="GT4_WbuB-like"/>
    <property type="match status" value="1"/>
</dbReference>
<dbReference type="InterPro" id="IPR050194">
    <property type="entry name" value="Glycosyltransferase_grp1"/>
</dbReference>